<evidence type="ECO:0000313" key="2">
    <source>
        <dbReference type="EMBL" id="MCW0484714.1"/>
    </source>
</evidence>
<protein>
    <submittedName>
        <fullName evidence="2">Hemerythrin domain-containing protein</fullName>
    </submittedName>
</protein>
<evidence type="ECO:0000259" key="1">
    <source>
        <dbReference type="Pfam" id="PF01814"/>
    </source>
</evidence>
<evidence type="ECO:0000313" key="3">
    <source>
        <dbReference type="Proteomes" id="UP001163821"/>
    </source>
</evidence>
<feature type="domain" description="Hemerythrin-like" evidence="1">
    <location>
        <begin position="4"/>
        <end position="136"/>
    </location>
</feature>
<dbReference type="EMBL" id="JAPAAF010000047">
    <property type="protein sequence ID" value="MCW0484714.1"/>
    <property type="molecule type" value="Genomic_DNA"/>
</dbReference>
<dbReference type="PANTHER" id="PTHR39966:SF1">
    <property type="entry name" value="HEMERYTHRIN-LIKE DOMAIN-CONTAINING PROTEIN"/>
    <property type="match status" value="1"/>
</dbReference>
<dbReference type="GO" id="GO:0005886">
    <property type="term" value="C:plasma membrane"/>
    <property type="evidence" value="ECO:0007669"/>
    <property type="project" value="TreeGrafter"/>
</dbReference>
<dbReference type="PANTHER" id="PTHR39966">
    <property type="entry name" value="BLL2471 PROTEIN-RELATED"/>
    <property type="match status" value="1"/>
</dbReference>
<dbReference type="InterPro" id="IPR012312">
    <property type="entry name" value="Hemerythrin-like"/>
</dbReference>
<dbReference type="Gene3D" id="1.20.120.520">
    <property type="entry name" value="nmb1532 protein domain like"/>
    <property type="match status" value="1"/>
</dbReference>
<dbReference type="Proteomes" id="UP001163821">
    <property type="component" value="Unassembled WGS sequence"/>
</dbReference>
<keyword evidence="3" id="KW-1185">Reference proteome</keyword>
<organism evidence="2 3">
    <name type="scientific">Gaoshiqia sediminis</name>
    <dbReference type="NCBI Taxonomy" id="2986998"/>
    <lineage>
        <taxon>Bacteria</taxon>
        <taxon>Pseudomonadati</taxon>
        <taxon>Bacteroidota</taxon>
        <taxon>Bacteroidia</taxon>
        <taxon>Marinilabiliales</taxon>
        <taxon>Prolixibacteraceae</taxon>
        <taxon>Gaoshiqia</taxon>
    </lineage>
</organism>
<proteinExistence type="predicted"/>
<gene>
    <name evidence="2" type="ORF">N2K84_18415</name>
</gene>
<comment type="caution">
    <text evidence="2">The sequence shown here is derived from an EMBL/GenBank/DDBJ whole genome shotgun (WGS) entry which is preliminary data.</text>
</comment>
<dbReference type="CDD" id="cd12108">
    <property type="entry name" value="Hr-like"/>
    <property type="match status" value="1"/>
</dbReference>
<accession>A0AA42C8H3</accession>
<reference evidence="2" key="1">
    <citation type="submission" date="2022-10" db="EMBL/GenBank/DDBJ databases">
        <title>Gaoshiqiia sediminis gen. nov., sp. nov., isolated from coastal sediment.</title>
        <authorList>
            <person name="Yu W.X."/>
            <person name="Mu D.S."/>
            <person name="Du J.Z."/>
            <person name="Liang Y.Q."/>
        </authorList>
    </citation>
    <scope>NUCLEOTIDE SEQUENCE</scope>
    <source>
        <strain evidence="2">A06</strain>
    </source>
</reference>
<dbReference type="Pfam" id="PF01814">
    <property type="entry name" value="Hemerythrin"/>
    <property type="match status" value="1"/>
</dbReference>
<dbReference type="RefSeq" id="WP_282593305.1">
    <property type="nucleotide sequence ID" value="NZ_JAPAAF010000047.1"/>
</dbReference>
<dbReference type="AlphaFoldDB" id="A0AA42C8H3"/>
<sequence length="181" mass="20313">MHTATQNLENDHVHILRLTYIMEAMAEKGSTNADHFDEVVSLIRNFADGLHHAKEEDLLFPMMGEKGFSPEQGPVAVMLHEHIQGRNYVSGMIEGIAQFRAGNTEAVNNIYANMQGYAILLQNHISKENNILFRMADQVISPAEQQMLLDQFAEVENKAIPGYNAENSIAKIDLLASEYLQ</sequence>
<name>A0AA42C8H3_9BACT</name>